<evidence type="ECO:0000313" key="2">
    <source>
        <dbReference type="Proteomes" id="UP000004995"/>
    </source>
</evidence>
<dbReference type="AlphaFoldDB" id="K3Y0H5"/>
<dbReference type="EMBL" id="AGNK02002545">
    <property type="status" value="NOT_ANNOTATED_CDS"/>
    <property type="molecule type" value="Genomic_DNA"/>
</dbReference>
<dbReference type="EnsemblPlants" id="KQL10937">
    <property type="protein sequence ID" value="KQL10937"/>
    <property type="gene ID" value="SETIT_007686mg"/>
</dbReference>
<accession>K3Y0H5</accession>
<dbReference type="Gramene" id="KQL10937">
    <property type="protein sequence ID" value="KQL10937"/>
    <property type="gene ID" value="SETIT_007686mg"/>
</dbReference>
<reference evidence="2" key="1">
    <citation type="journal article" date="2012" name="Nat. Biotechnol.">
        <title>Reference genome sequence of the model plant Setaria.</title>
        <authorList>
            <person name="Bennetzen J.L."/>
            <person name="Schmutz J."/>
            <person name="Wang H."/>
            <person name="Percifield R."/>
            <person name="Hawkins J."/>
            <person name="Pontaroli A.C."/>
            <person name="Estep M."/>
            <person name="Feng L."/>
            <person name="Vaughn J.N."/>
            <person name="Grimwood J."/>
            <person name="Jenkins J."/>
            <person name="Barry K."/>
            <person name="Lindquist E."/>
            <person name="Hellsten U."/>
            <person name="Deshpande S."/>
            <person name="Wang X."/>
            <person name="Wu X."/>
            <person name="Mitros T."/>
            <person name="Triplett J."/>
            <person name="Yang X."/>
            <person name="Ye C.Y."/>
            <person name="Mauro-Herrera M."/>
            <person name="Wang L."/>
            <person name="Li P."/>
            <person name="Sharma M."/>
            <person name="Sharma R."/>
            <person name="Ronald P.C."/>
            <person name="Panaud O."/>
            <person name="Kellogg E.A."/>
            <person name="Brutnell T.P."/>
            <person name="Doust A.N."/>
            <person name="Tuskan G.A."/>
            <person name="Rokhsar D."/>
            <person name="Devos K.M."/>
        </authorList>
    </citation>
    <scope>NUCLEOTIDE SEQUENCE [LARGE SCALE GENOMIC DNA]</scope>
    <source>
        <strain evidence="2">cv. Yugu1</strain>
    </source>
</reference>
<reference evidence="1" key="2">
    <citation type="submission" date="2018-08" db="UniProtKB">
        <authorList>
            <consortium name="EnsemblPlants"/>
        </authorList>
    </citation>
    <scope>IDENTIFICATION</scope>
    <source>
        <strain evidence="1">Yugu1</strain>
    </source>
</reference>
<organism evidence="1 2">
    <name type="scientific">Setaria italica</name>
    <name type="common">Foxtail millet</name>
    <name type="synonym">Panicum italicum</name>
    <dbReference type="NCBI Taxonomy" id="4555"/>
    <lineage>
        <taxon>Eukaryota</taxon>
        <taxon>Viridiplantae</taxon>
        <taxon>Streptophyta</taxon>
        <taxon>Embryophyta</taxon>
        <taxon>Tracheophyta</taxon>
        <taxon>Spermatophyta</taxon>
        <taxon>Magnoliopsida</taxon>
        <taxon>Liliopsida</taxon>
        <taxon>Poales</taxon>
        <taxon>Poaceae</taxon>
        <taxon>PACMAD clade</taxon>
        <taxon>Panicoideae</taxon>
        <taxon>Panicodae</taxon>
        <taxon>Paniceae</taxon>
        <taxon>Cenchrinae</taxon>
        <taxon>Setaria</taxon>
    </lineage>
</organism>
<name>K3Y0H5_SETIT</name>
<proteinExistence type="predicted"/>
<protein>
    <submittedName>
        <fullName evidence="1">Uncharacterized protein</fullName>
    </submittedName>
</protein>
<dbReference type="HOGENOM" id="CLU_2594339_0_0_1"/>
<sequence length="80" mass="8771">MDKPIYGCRGLCSSRSNQGCIKAISSPRSTPHMKEVVTNYHILHPRIQYPNTLGDVRAPSPHISMANANLSGKKGGRRIV</sequence>
<evidence type="ECO:0000313" key="1">
    <source>
        <dbReference type="EnsemblPlants" id="KQL10937"/>
    </source>
</evidence>
<dbReference type="InParanoid" id="K3Y0H5"/>
<keyword evidence="2" id="KW-1185">Reference proteome</keyword>
<dbReference type="Proteomes" id="UP000004995">
    <property type="component" value="Unassembled WGS sequence"/>
</dbReference>